<sequence length="374" mass="41578">EAPSQPPAPPKEVVAQNPVHYEMTVPKLRQDRAQHSNLPSVTVKPLDQGLPTAPEPTTEAEHSAALQQTAVPPTYPEVTLPNPEQVQAQHPTLTEITVQPLDLELTIRPEPTKEDEPSPTMQETLTQPPEPPKEVFVAQPPVYQNPIVPTQDQDHTEPPTSPSLTTTPEPATECEHSTALQQTTTPPPKHPEVTLAQPSLTQVTIQPMDVELTVTAGSNMETVHSPIMQETPTQPPEAPQEVLHELWEQKEKHTRLGKEWGTKQLSITDGTGLESLRLVSINLELDTFHEAAHSLRSPKEGRLEHVSLTFHTIKLSPFFALSSSFHTLELETEWSGRYNLEFNTVLSAGEKTFSHQRKFPTYELGEYFEGVVSM</sequence>
<keyword evidence="4" id="KW-1185">Reference proteome</keyword>
<dbReference type="PANTHER" id="PTHR23045:SF20">
    <property type="entry name" value="LEUCINE-RICH REPEAT-CONTAINING PROTEIN 37 N-TERMINAL DOMAIN-CONTAINING PROTEIN"/>
    <property type="match status" value="1"/>
</dbReference>
<feature type="domain" description="Leucine-rich repeat-containing protein 37 N-terminal" evidence="2">
    <location>
        <begin position="1"/>
        <end position="63"/>
    </location>
</feature>
<feature type="domain" description="Leucine-rich repeat-containing protein 37 N-terminal" evidence="2">
    <location>
        <begin position="70"/>
        <end position="119"/>
    </location>
</feature>
<feature type="compositionally biased region" description="Basic and acidic residues" evidence="1">
    <location>
        <begin position="105"/>
        <end position="116"/>
    </location>
</feature>
<dbReference type="Proteomes" id="UP000437017">
    <property type="component" value="Unassembled WGS sequence"/>
</dbReference>
<feature type="non-terminal residue" evidence="3">
    <location>
        <position position="1"/>
    </location>
</feature>
<dbReference type="InterPro" id="IPR015753">
    <property type="entry name" value="LRRC37"/>
</dbReference>
<dbReference type="EMBL" id="SGJD01001176">
    <property type="protein sequence ID" value="KAB0401589.1"/>
    <property type="molecule type" value="Genomic_DNA"/>
</dbReference>
<dbReference type="PANTHER" id="PTHR23045">
    <property type="entry name" value="LEUCINE-RICH REPEAT-CONTAINING PROTEIN 37A"/>
    <property type="match status" value="1"/>
</dbReference>
<comment type="caution">
    <text evidence="3">The sequence shown here is derived from an EMBL/GenBank/DDBJ whole genome shotgun (WGS) entry which is preliminary data.</text>
</comment>
<gene>
    <name evidence="3" type="ORF">E2I00_003292</name>
</gene>
<feature type="region of interest" description="Disordered" evidence="1">
    <location>
        <begin position="31"/>
        <end position="65"/>
    </location>
</feature>
<evidence type="ECO:0000256" key="1">
    <source>
        <dbReference type="SAM" id="MobiDB-lite"/>
    </source>
</evidence>
<evidence type="ECO:0000313" key="3">
    <source>
        <dbReference type="EMBL" id="KAB0401589.1"/>
    </source>
</evidence>
<evidence type="ECO:0000259" key="2">
    <source>
        <dbReference type="Pfam" id="PF15779"/>
    </source>
</evidence>
<dbReference type="Pfam" id="PF15779">
    <property type="entry name" value="LRRC37"/>
    <property type="match status" value="3"/>
</dbReference>
<protein>
    <recommendedName>
        <fullName evidence="2">Leucine-rich repeat-containing protein 37 N-terminal domain-containing protein</fullName>
    </recommendedName>
</protein>
<evidence type="ECO:0000313" key="4">
    <source>
        <dbReference type="Proteomes" id="UP000437017"/>
    </source>
</evidence>
<name>A0A6A1Q3M9_BALPH</name>
<dbReference type="OrthoDB" id="9717582at2759"/>
<feature type="region of interest" description="Disordered" evidence="1">
    <location>
        <begin position="93"/>
        <end position="190"/>
    </location>
</feature>
<reference evidence="3 4" key="1">
    <citation type="journal article" date="2019" name="PLoS ONE">
        <title>Genomic analyses reveal an absence of contemporary introgressive admixture between fin whales and blue whales, despite known hybrids.</title>
        <authorList>
            <person name="Westbury M.V."/>
            <person name="Petersen B."/>
            <person name="Lorenzen E.D."/>
        </authorList>
    </citation>
    <scope>NUCLEOTIDE SEQUENCE [LARGE SCALE GENOMIC DNA]</scope>
    <source>
        <strain evidence="3">FinWhale-01</strain>
    </source>
</reference>
<dbReference type="InterPro" id="IPR032754">
    <property type="entry name" value="LRRC37_N"/>
</dbReference>
<accession>A0A6A1Q3M9</accession>
<proteinExistence type="predicted"/>
<feature type="domain" description="Leucine-rich repeat-containing protein 37 N-terminal" evidence="2">
    <location>
        <begin position="183"/>
        <end position="226"/>
    </location>
</feature>
<organism evidence="3 4">
    <name type="scientific">Balaenoptera physalus</name>
    <name type="common">Fin whale</name>
    <name type="synonym">Balaena physalus</name>
    <dbReference type="NCBI Taxonomy" id="9770"/>
    <lineage>
        <taxon>Eukaryota</taxon>
        <taxon>Metazoa</taxon>
        <taxon>Chordata</taxon>
        <taxon>Craniata</taxon>
        <taxon>Vertebrata</taxon>
        <taxon>Euteleostomi</taxon>
        <taxon>Mammalia</taxon>
        <taxon>Eutheria</taxon>
        <taxon>Laurasiatheria</taxon>
        <taxon>Artiodactyla</taxon>
        <taxon>Whippomorpha</taxon>
        <taxon>Cetacea</taxon>
        <taxon>Mysticeti</taxon>
        <taxon>Balaenopteridae</taxon>
        <taxon>Balaenoptera</taxon>
    </lineage>
</organism>
<dbReference type="AlphaFoldDB" id="A0A6A1Q3M9"/>